<sequence length="904" mass="99687">MHVARGERRSVSCPLNVSIIIPSRSRWAVRRRRGLSPPSLRIGYFDSEESFVRACAEASGTGQVYVGIQPRPVALLAQANNELRRLKHGARDDEIETLTALVIDIDPVRPKDTASTEAELDRAIACGDRISDWLVRSGFERPVRNMSGNGCQLWFAVPAFRIMPLRRDHMRNRLKAFEARIREKFQGDGVAIDSIYNFSRIIKVIGTLSVKGEPTAERPHRLSRSLDPFRRREDAVLLESLLLMPLEERASSASVMSHATKAPAFAIAPQISSRVRGLLDTKVRLRALFEGRGKTAIGLNGKPLDTSSSGYDFSVAFKLALLGVIDPNELATALWHRPDGHARAKGEAYIRRTAQEALEAAVSACPQRLGSVYSPGGPQLPQIRTNGRQLREIIAEARSAFATANQTRLDVATEHGAGAQDLPVVFVQGNVVVALSHPAKAPPELASVPETTMFGLLTRDADWLQIYDDAPPMPTYPPKEVARDLLAFPGSEIPRVDAVITTPTFGQDGTLLTASGLHREEQLWLEPDPTLHVLEVPALPSAEEVRAARDLIVNDLLVDFPFLGQPDRAHAVAALLLPFVRRMIFGCTPLHMVEAPNAGSGKGLLCHLISIVTTGKGMDGCTLPGHEEEVRKSLTAELAKGCPIIVLDNAQERTMLDSAALASVLTAPTWRSRILGKSEIVILPNWALWMLTGNNPRISTELSRRCVRIRIDPKQEQAWRRSGFKHDPIIPWAYERRGELVHAALVLVQAWIAVGKPRGTERLGSFEHWAAVMSGILQVAGVPGFLGNLDAMYAEADSDGEHWKEFFTAWWEAFQDEGKRVSELNAFCEERGLLDPMRGSGNTRAQETRLGRALQTARDRMYGGLRLTVQRTGRGRRYSLVRNAVQAQVMLSAAAQQAEIDPWL</sequence>
<proteinExistence type="predicted"/>
<dbReference type="eggNOG" id="COG4643">
    <property type="taxonomic scope" value="Bacteria"/>
</dbReference>
<evidence type="ECO:0000313" key="2">
    <source>
        <dbReference type="Proteomes" id="UP000001880"/>
    </source>
</evidence>
<dbReference type="EMBL" id="CP001804">
    <property type="protein sequence ID" value="ACY13567.1"/>
    <property type="molecule type" value="Genomic_DNA"/>
</dbReference>
<dbReference type="Proteomes" id="UP000001880">
    <property type="component" value="Chromosome"/>
</dbReference>
<evidence type="ECO:0000313" key="1">
    <source>
        <dbReference type="EMBL" id="ACY13567.1"/>
    </source>
</evidence>
<keyword evidence="2" id="KW-1185">Reference proteome</keyword>
<organism evidence="1 2">
    <name type="scientific">Haliangium ochraceum (strain DSM 14365 / JCM 11303 / SMP-2)</name>
    <dbReference type="NCBI Taxonomy" id="502025"/>
    <lineage>
        <taxon>Bacteria</taxon>
        <taxon>Pseudomonadati</taxon>
        <taxon>Myxococcota</taxon>
        <taxon>Polyangia</taxon>
        <taxon>Haliangiales</taxon>
        <taxon>Kofleriaceae</taxon>
        <taxon>Haliangium</taxon>
    </lineage>
</organism>
<dbReference type="HOGENOM" id="CLU_327278_0_0_7"/>
<name>D0LQK7_HALO1</name>
<dbReference type="KEGG" id="hoh:Hoch_0964"/>
<dbReference type="STRING" id="502025.Hoch_0964"/>
<gene>
    <name evidence="1" type="ordered locus">Hoch_0964</name>
</gene>
<reference evidence="1 2" key="1">
    <citation type="journal article" date="2010" name="Stand. Genomic Sci.">
        <title>Complete genome sequence of Haliangium ochraceum type strain (SMP-2).</title>
        <authorList>
            <consortium name="US DOE Joint Genome Institute (JGI-PGF)"/>
            <person name="Ivanova N."/>
            <person name="Daum C."/>
            <person name="Lang E."/>
            <person name="Abt B."/>
            <person name="Kopitz M."/>
            <person name="Saunders E."/>
            <person name="Lapidus A."/>
            <person name="Lucas S."/>
            <person name="Glavina Del Rio T."/>
            <person name="Nolan M."/>
            <person name="Tice H."/>
            <person name="Copeland A."/>
            <person name="Cheng J.F."/>
            <person name="Chen F."/>
            <person name="Bruce D."/>
            <person name="Goodwin L."/>
            <person name="Pitluck S."/>
            <person name="Mavromatis K."/>
            <person name="Pati A."/>
            <person name="Mikhailova N."/>
            <person name="Chen A."/>
            <person name="Palaniappan K."/>
            <person name="Land M."/>
            <person name="Hauser L."/>
            <person name="Chang Y.J."/>
            <person name="Jeffries C.D."/>
            <person name="Detter J.C."/>
            <person name="Brettin T."/>
            <person name="Rohde M."/>
            <person name="Goker M."/>
            <person name="Bristow J."/>
            <person name="Markowitz V."/>
            <person name="Eisen J.A."/>
            <person name="Hugenholtz P."/>
            <person name="Kyrpides N.C."/>
            <person name="Klenk H.P."/>
        </authorList>
    </citation>
    <scope>NUCLEOTIDE SEQUENCE [LARGE SCALE GENOMIC DNA]</scope>
    <source>
        <strain evidence="2">DSM 14365 / CIP 107738 / JCM 11303 / AJ 13395 / SMP-2</strain>
    </source>
</reference>
<dbReference type="AlphaFoldDB" id="D0LQK7"/>
<accession>D0LQK7</accession>
<evidence type="ECO:0008006" key="3">
    <source>
        <dbReference type="Google" id="ProtNLM"/>
    </source>
</evidence>
<protein>
    <recommendedName>
        <fullName evidence="3">RepB-like DNA primase domain-containing protein</fullName>
    </recommendedName>
</protein>
<dbReference type="eggNOG" id="COG1793">
    <property type="taxonomic scope" value="Bacteria"/>
</dbReference>